<dbReference type="SUPFAM" id="SSF55753">
    <property type="entry name" value="Actin depolymerizing proteins"/>
    <property type="match status" value="2"/>
</dbReference>
<evidence type="ECO:0000313" key="14">
    <source>
        <dbReference type="Proteomes" id="UP000076420"/>
    </source>
</evidence>
<dbReference type="SMART" id="SM00262">
    <property type="entry name" value="GEL"/>
    <property type="match status" value="3"/>
</dbReference>
<comment type="subunit">
    <text evidence="10">Interacts with actin monomers and filaments.</text>
</comment>
<dbReference type="FunFam" id="3.40.20.10:FF:000043">
    <property type="entry name" value="macrophage-capping protein-like isoform X2"/>
    <property type="match status" value="1"/>
</dbReference>
<dbReference type="InterPro" id="IPR036180">
    <property type="entry name" value="Gelsolin-like_dom_sf"/>
</dbReference>
<protein>
    <recommendedName>
        <fullName evidence="11">Actin-modulator</fullName>
    </recommendedName>
</protein>
<evidence type="ECO:0000256" key="5">
    <source>
        <dbReference type="ARBA" id="ARBA00022737"/>
    </source>
</evidence>
<keyword evidence="5" id="KW-0677">Repeat</keyword>
<evidence type="ECO:0000256" key="10">
    <source>
        <dbReference type="ARBA" id="ARBA00063765"/>
    </source>
</evidence>
<dbReference type="PANTHER" id="PTHR11977">
    <property type="entry name" value="VILLIN"/>
    <property type="match status" value="1"/>
</dbReference>
<keyword evidence="7" id="KW-0009">Actin-binding</keyword>
<comment type="subcellular location">
    <subcellularLocation>
        <location evidence="1">Cytoplasm</location>
        <location evidence="1">Cytoskeleton</location>
    </subcellularLocation>
</comment>
<dbReference type="STRING" id="6526.A0A2C9JIA9"/>
<dbReference type="GO" id="GO:0051693">
    <property type="term" value="P:actin filament capping"/>
    <property type="evidence" value="ECO:0007669"/>
    <property type="project" value="UniProtKB-KW"/>
</dbReference>
<keyword evidence="8" id="KW-0206">Cytoskeleton</keyword>
<evidence type="ECO:0000313" key="13">
    <source>
        <dbReference type="EnsemblMetazoa" id="BGLB002960-PB"/>
    </source>
</evidence>
<dbReference type="SUPFAM" id="SSF82754">
    <property type="entry name" value="C-terminal, gelsolin-like domain of Sec23/24"/>
    <property type="match status" value="1"/>
</dbReference>
<dbReference type="GO" id="GO:0005737">
    <property type="term" value="C:cytoplasm"/>
    <property type="evidence" value="ECO:0007669"/>
    <property type="project" value="TreeGrafter"/>
</dbReference>
<dbReference type="VEuPathDB" id="VectorBase:BGLB002960"/>
<evidence type="ECO:0000259" key="12">
    <source>
        <dbReference type="Pfam" id="PF00626"/>
    </source>
</evidence>
<dbReference type="InterPro" id="IPR007122">
    <property type="entry name" value="Villin/Gelsolin"/>
</dbReference>
<dbReference type="VEuPathDB" id="VectorBase:BGLAX_052743"/>
<dbReference type="Gene3D" id="3.40.20.10">
    <property type="entry name" value="Severin"/>
    <property type="match status" value="3"/>
</dbReference>
<dbReference type="EnsemblMetazoa" id="BGLB002960-RB">
    <property type="protein sequence ID" value="BGLB002960-PB"/>
    <property type="gene ID" value="BGLB002960"/>
</dbReference>
<dbReference type="GO" id="GO:0051015">
    <property type="term" value="F:actin filament binding"/>
    <property type="evidence" value="ECO:0007669"/>
    <property type="project" value="InterPro"/>
</dbReference>
<dbReference type="OrthoDB" id="6375767at2759"/>
<dbReference type="Pfam" id="PF00626">
    <property type="entry name" value="Gelsolin"/>
    <property type="match status" value="3"/>
</dbReference>
<evidence type="ECO:0000256" key="2">
    <source>
        <dbReference type="ARBA" id="ARBA00008418"/>
    </source>
</evidence>
<dbReference type="GO" id="GO:0015629">
    <property type="term" value="C:actin cytoskeleton"/>
    <property type="evidence" value="ECO:0007669"/>
    <property type="project" value="TreeGrafter"/>
</dbReference>
<dbReference type="PRINTS" id="PR00597">
    <property type="entry name" value="GELSOLIN"/>
</dbReference>
<feature type="domain" description="Gelsolin-like" evidence="12">
    <location>
        <begin position="292"/>
        <end position="358"/>
    </location>
</feature>
<dbReference type="Proteomes" id="UP000076420">
    <property type="component" value="Unassembled WGS sequence"/>
</dbReference>
<keyword evidence="3" id="KW-0117">Actin capping</keyword>
<feature type="domain" description="Gelsolin-like" evidence="12">
    <location>
        <begin position="198"/>
        <end position="239"/>
    </location>
</feature>
<evidence type="ECO:0000256" key="6">
    <source>
        <dbReference type="ARBA" id="ARBA00022837"/>
    </source>
</evidence>
<dbReference type="GO" id="GO:0008154">
    <property type="term" value="P:actin polymerization or depolymerization"/>
    <property type="evidence" value="ECO:0007669"/>
    <property type="project" value="TreeGrafter"/>
</dbReference>
<dbReference type="CDD" id="cd11290">
    <property type="entry name" value="gelsolin_S1_like"/>
    <property type="match status" value="1"/>
</dbReference>
<name>A0A2C9JIA9_BIOGL</name>
<keyword evidence="4" id="KW-0963">Cytoplasm</keyword>
<comment type="similarity">
    <text evidence="2">Belongs to the villin/gelsolin family.</text>
</comment>
<evidence type="ECO:0000256" key="8">
    <source>
        <dbReference type="ARBA" id="ARBA00023212"/>
    </source>
</evidence>
<evidence type="ECO:0000256" key="3">
    <source>
        <dbReference type="ARBA" id="ARBA00022467"/>
    </source>
</evidence>
<evidence type="ECO:0000256" key="4">
    <source>
        <dbReference type="ARBA" id="ARBA00022490"/>
    </source>
</evidence>
<dbReference type="InterPro" id="IPR029006">
    <property type="entry name" value="ADF-H/Gelsolin-like_dom_sf"/>
</dbReference>
<organism evidence="13 14">
    <name type="scientific">Biomphalaria glabrata</name>
    <name type="common">Bloodfluke planorb</name>
    <name type="synonym">Freshwater snail</name>
    <dbReference type="NCBI Taxonomy" id="6526"/>
    <lineage>
        <taxon>Eukaryota</taxon>
        <taxon>Metazoa</taxon>
        <taxon>Spiralia</taxon>
        <taxon>Lophotrochozoa</taxon>
        <taxon>Mollusca</taxon>
        <taxon>Gastropoda</taxon>
        <taxon>Heterobranchia</taxon>
        <taxon>Euthyneura</taxon>
        <taxon>Panpulmonata</taxon>
        <taxon>Hygrophila</taxon>
        <taxon>Lymnaeoidea</taxon>
        <taxon>Planorbidae</taxon>
        <taxon>Biomphalaria</taxon>
    </lineage>
</organism>
<accession>A0A2C9JIA9</accession>
<comment type="function">
    <text evidence="9">Calcium-regulated protein that binds to the plus (or barbed) ends of actin monomers or filaments, preventing monomer exchange (end-blocking or capping). Can promote the assembly of monomers into filaments (nucleation) as well as sever existing filaments.</text>
</comment>
<proteinExistence type="inferred from homology"/>
<dbReference type="AlphaFoldDB" id="A0A2C9JIA9"/>
<gene>
    <name evidence="13" type="primary">106056539</name>
</gene>
<feature type="domain" description="Gelsolin-like" evidence="12">
    <location>
        <begin position="65"/>
        <end position="138"/>
    </location>
</feature>
<evidence type="ECO:0000256" key="11">
    <source>
        <dbReference type="ARBA" id="ARBA00083856"/>
    </source>
</evidence>
<reference evidence="13" key="1">
    <citation type="submission" date="2020-05" db="UniProtKB">
        <authorList>
            <consortium name="EnsemblMetazoa"/>
        </authorList>
    </citation>
    <scope>IDENTIFICATION</scope>
    <source>
        <strain evidence="13">BB02</strain>
    </source>
</reference>
<keyword evidence="6" id="KW-0106">Calcium</keyword>
<sequence length="368" mass="41446">MTGLLKAKKYDWTDSNMALFGSDTEKQVKKESAATEPAWQGAGQAPGLRIWRIEQFQVKDWPKEDYGEFYNGDSYIVLNTYKDQDGDNLLHDVHFWIGKNSSQDEYGTAAYKTVELDTYLDDVPVQHRECQGHESSLFKSYFPQGITTMEGGAASGFRHVTPETYEPRLFKFASDQNGRVPIFLSYRYIPRVASLVVPGDVFILDLGLKIYQYNGEESSARERSKAMQYIGNLKSQRGEAVSQVLDGGSVPKSHEFWEKLDKQLDDDDDDDDGVEDKKLLRVNTETSQTDLIKEGDFNLSDLKSDDVFICDSGETVFVWVGGNASAAEKRNGLPYAHNYLRGSGRPWRSITVVKEGQKCLQFEAALAA</sequence>
<dbReference type="KEGG" id="bgt:106056539"/>
<evidence type="ECO:0000256" key="1">
    <source>
        <dbReference type="ARBA" id="ARBA00004245"/>
    </source>
</evidence>
<evidence type="ECO:0000256" key="7">
    <source>
        <dbReference type="ARBA" id="ARBA00023203"/>
    </source>
</evidence>
<evidence type="ECO:0000256" key="9">
    <source>
        <dbReference type="ARBA" id="ARBA00056258"/>
    </source>
</evidence>
<dbReference type="InterPro" id="IPR007123">
    <property type="entry name" value="Gelsolin-like_dom"/>
</dbReference>
<dbReference type="PANTHER" id="PTHR11977:SF130">
    <property type="entry name" value="SEVERIN"/>
    <property type="match status" value="1"/>
</dbReference>